<dbReference type="PROSITE" id="PS50020">
    <property type="entry name" value="WW_DOMAIN_2"/>
    <property type="match status" value="1"/>
</dbReference>
<dbReference type="Gene3D" id="3.30.2160.10">
    <property type="entry name" value="Hect, E3 ligase catalytic domain"/>
    <property type="match status" value="1"/>
</dbReference>
<dbReference type="FunFam" id="3.30.2160.10:FF:000001">
    <property type="entry name" value="E3 ubiquitin-protein ligase NEDD4-like"/>
    <property type="match status" value="1"/>
</dbReference>
<dbReference type="SMART" id="SM00456">
    <property type="entry name" value="WW"/>
    <property type="match status" value="1"/>
</dbReference>
<dbReference type="PROSITE" id="PS50237">
    <property type="entry name" value="HECT"/>
    <property type="match status" value="1"/>
</dbReference>
<evidence type="ECO:0000256" key="10">
    <source>
        <dbReference type="SAM" id="MobiDB-lite"/>
    </source>
</evidence>
<dbReference type="Pfam" id="PF00632">
    <property type="entry name" value="HECT"/>
    <property type="match status" value="1"/>
</dbReference>
<dbReference type="InterPro" id="IPR001202">
    <property type="entry name" value="WW_dom"/>
</dbReference>
<dbReference type="SMART" id="SM00119">
    <property type="entry name" value="HECTc"/>
    <property type="match status" value="1"/>
</dbReference>
<evidence type="ECO:0000256" key="6">
    <source>
        <dbReference type="ARBA" id="ARBA00022679"/>
    </source>
</evidence>
<dbReference type="GO" id="GO:0006511">
    <property type="term" value="P:ubiquitin-dependent protein catabolic process"/>
    <property type="evidence" value="ECO:0007669"/>
    <property type="project" value="TreeGrafter"/>
</dbReference>
<evidence type="ECO:0000256" key="2">
    <source>
        <dbReference type="ARBA" id="ARBA00004496"/>
    </source>
</evidence>
<dbReference type="InterPro" id="IPR036020">
    <property type="entry name" value="WW_dom_sf"/>
</dbReference>
<keyword evidence="6" id="KW-0808">Transferase</keyword>
<dbReference type="PANTHER" id="PTHR11254">
    <property type="entry name" value="HECT DOMAIN UBIQUITIN-PROTEIN LIGASE"/>
    <property type="match status" value="1"/>
</dbReference>
<evidence type="ECO:0000259" key="12">
    <source>
        <dbReference type="PROSITE" id="PS50237"/>
    </source>
</evidence>
<sequence length="440" mass="51855">LPSQANVPNRRHEDDLGPLPEGWEERVHTDGRIFFIDHNSRSTQWEDPRISNPTIAGPAVPYNRDYKRKYEFLKSQLKKPSNVPNKFEVKIRRRYILEDSFQKIFMQFPSHKVDILKTKLWIEFDNEIGLDYGGVAREWFYLLSKEMFNPYYGLFEYSATDNYTLQINPYSGVCNEDHLSYFKFIGRIAGMAVYHGKLLDGFFIRPFYKMMLGKGMELSDMESVDTEYYNSLMWIRENDPMELDLTFMVDEENFGTTVTRELKPGGKNIPVTNENKNEYIHEVIQWRFVSRIQKQMDNFLSGFNELVPLNFIKIFDEGELELLMCGIGSIDVKDWKQNTVYKGDYHPNHIVIQWYWRVVLSFNNEMRSRLLQFVTGTSRELYGSNGPQLYTIERWGNPSSYPRAHTCFNRLDLPPYESYQQLRDRLIKAIEGSEGFAGVD</sequence>
<feature type="domain" description="WW" evidence="11">
    <location>
        <begin position="17"/>
        <end position="50"/>
    </location>
</feature>
<keyword evidence="5" id="KW-0963">Cytoplasm</keyword>
<evidence type="ECO:0000256" key="3">
    <source>
        <dbReference type="ARBA" id="ARBA00004906"/>
    </source>
</evidence>
<dbReference type="CDD" id="cd00078">
    <property type="entry name" value="HECTc"/>
    <property type="match status" value="1"/>
</dbReference>
<evidence type="ECO:0000313" key="13">
    <source>
        <dbReference type="EMBL" id="QQP54604.1"/>
    </source>
</evidence>
<proteinExistence type="predicted"/>
<feature type="active site" description="Glycyl thioester intermediate" evidence="9">
    <location>
        <position position="407"/>
    </location>
</feature>
<dbReference type="FunFam" id="3.30.2410.10:FF:000001">
    <property type="entry name" value="E3 ubiquitin-protein ligase NEDD4-like"/>
    <property type="match status" value="1"/>
</dbReference>
<dbReference type="GO" id="GO:0048814">
    <property type="term" value="P:regulation of dendrite morphogenesis"/>
    <property type="evidence" value="ECO:0007669"/>
    <property type="project" value="TreeGrafter"/>
</dbReference>
<protein>
    <recommendedName>
        <fullName evidence="4">HECT-type E3 ubiquitin transferase</fullName>
        <ecNumber evidence="4">2.3.2.26</ecNumber>
    </recommendedName>
</protein>
<dbReference type="InterPro" id="IPR035983">
    <property type="entry name" value="Hect_E3_ubiquitin_ligase"/>
</dbReference>
<dbReference type="Pfam" id="PF00397">
    <property type="entry name" value="WW"/>
    <property type="match status" value="1"/>
</dbReference>
<keyword evidence="14" id="KW-1185">Reference proteome</keyword>
<dbReference type="PANTHER" id="PTHR11254:SF440">
    <property type="entry name" value="E3 UBIQUITIN-PROTEIN LIGASE NEDD-4"/>
    <property type="match status" value="1"/>
</dbReference>
<dbReference type="Gene3D" id="3.90.1750.10">
    <property type="entry name" value="Hect, E3 ligase catalytic domains"/>
    <property type="match status" value="1"/>
</dbReference>
<organism evidence="13 14">
    <name type="scientific">Caligus rogercresseyi</name>
    <name type="common">Sea louse</name>
    <dbReference type="NCBI Taxonomy" id="217165"/>
    <lineage>
        <taxon>Eukaryota</taxon>
        <taxon>Metazoa</taxon>
        <taxon>Ecdysozoa</taxon>
        <taxon>Arthropoda</taxon>
        <taxon>Crustacea</taxon>
        <taxon>Multicrustacea</taxon>
        <taxon>Hexanauplia</taxon>
        <taxon>Copepoda</taxon>
        <taxon>Siphonostomatoida</taxon>
        <taxon>Caligidae</taxon>
        <taxon>Caligus</taxon>
    </lineage>
</organism>
<evidence type="ECO:0000256" key="4">
    <source>
        <dbReference type="ARBA" id="ARBA00012485"/>
    </source>
</evidence>
<dbReference type="GO" id="GO:0048260">
    <property type="term" value="P:positive regulation of receptor-mediated endocytosis"/>
    <property type="evidence" value="ECO:0007669"/>
    <property type="project" value="UniProtKB-ARBA"/>
</dbReference>
<comment type="pathway">
    <text evidence="3">Protein modification; protein ubiquitination.</text>
</comment>
<evidence type="ECO:0000313" key="14">
    <source>
        <dbReference type="Proteomes" id="UP000595437"/>
    </source>
</evidence>
<dbReference type="Proteomes" id="UP000595437">
    <property type="component" value="Chromosome 5"/>
</dbReference>
<keyword evidence="7" id="KW-0677">Repeat</keyword>
<dbReference type="GO" id="GO:0005737">
    <property type="term" value="C:cytoplasm"/>
    <property type="evidence" value="ECO:0007669"/>
    <property type="project" value="UniProtKB-SubCell"/>
</dbReference>
<dbReference type="Gene3D" id="3.30.2410.10">
    <property type="entry name" value="Hect, E3 ligase catalytic domain"/>
    <property type="match status" value="1"/>
</dbReference>
<dbReference type="GO" id="GO:0061630">
    <property type="term" value="F:ubiquitin protein ligase activity"/>
    <property type="evidence" value="ECO:0007669"/>
    <property type="project" value="UniProtKB-EC"/>
</dbReference>
<dbReference type="InterPro" id="IPR050409">
    <property type="entry name" value="E3_ubiq-protein_ligase"/>
</dbReference>
<dbReference type="GO" id="GO:0019871">
    <property type="term" value="F:sodium channel inhibitor activity"/>
    <property type="evidence" value="ECO:0007669"/>
    <property type="project" value="TreeGrafter"/>
</dbReference>
<dbReference type="FunFam" id="3.90.1750.10:FF:000001">
    <property type="entry name" value="E3 ubiquitin-protein ligase NEDD4-like"/>
    <property type="match status" value="1"/>
</dbReference>
<dbReference type="OrthoDB" id="423283at2759"/>
<accession>A0A7T8QTM3</accession>
<comment type="catalytic activity">
    <reaction evidence="1">
        <text>S-ubiquitinyl-[E2 ubiquitin-conjugating enzyme]-L-cysteine + [acceptor protein]-L-lysine = [E2 ubiquitin-conjugating enzyme]-L-cysteine + N(6)-ubiquitinyl-[acceptor protein]-L-lysine.</text>
        <dbReference type="EC" id="2.3.2.26"/>
    </reaction>
</comment>
<evidence type="ECO:0000256" key="9">
    <source>
        <dbReference type="PROSITE-ProRule" id="PRU00104"/>
    </source>
</evidence>
<dbReference type="GO" id="GO:0016567">
    <property type="term" value="P:protein ubiquitination"/>
    <property type="evidence" value="ECO:0007669"/>
    <property type="project" value="UniProtKB-UniPathway"/>
</dbReference>
<feature type="non-terminal residue" evidence="13">
    <location>
        <position position="440"/>
    </location>
</feature>
<dbReference type="UniPathway" id="UPA00143"/>
<dbReference type="EMBL" id="CP045894">
    <property type="protein sequence ID" value="QQP54604.1"/>
    <property type="molecule type" value="Genomic_DNA"/>
</dbReference>
<dbReference type="AlphaFoldDB" id="A0A7T8QTM3"/>
<evidence type="ECO:0000256" key="1">
    <source>
        <dbReference type="ARBA" id="ARBA00000885"/>
    </source>
</evidence>
<keyword evidence="8 9" id="KW-0833">Ubl conjugation pathway</keyword>
<evidence type="ECO:0000256" key="5">
    <source>
        <dbReference type="ARBA" id="ARBA00022490"/>
    </source>
</evidence>
<dbReference type="GO" id="GO:0045879">
    <property type="term" value="P:negative regulation of smoothened signaling pathway"/>
    <property type="evidence" value="ECO:0007669"/>
    <property type="project" value="UniProtKB-ARBA"/>
</dbReference>
<dbReference type="SUPFAM" id="SSF51045">
    <property type="entry name" value="WW domain"/>
    <property type="match status" value="1"/>
</dbReference>
<dbReference type="InterPro" id="IPR000569">
    <property type="entry name" value="HECT_dom"/>
</dbReference>
<evidence type="ECO:0000256" key="7">
    <source>
        <dbReference type="ARBA" id="ARBA00022737"/>
    </source>
</evidence>
<dbReference type="SUPFAM" id="SSF56204">
    <property type="entry name" value="Hect, E3 ligase catalytic domain"/>
    <property type="match status" value="1"/>
</dbReference>
<dbReference type="CDD" id="cd00201">
    <property type="entry name" value="WW"/>
    <property type="match status" value="1"/>
</dbReference>
<gene>
    <name evidence="13" type="ORF">FKW44_007488</name>
</gene>
<name>A0A7T8QTM3_CALRO</name>
<feature type="domain" description="HECT" evidence="12">
    <location>
        <begin position="112"/>
        <end position="439"/>
    </location>
</feature>
<reference evidence="14" key="1">
    <citation type="submission" date="2021-01" db="EMBL/GenBank/DDBJ databases">
        <title>Caligus Genome Assembly.</title>
        <authorList>
            <person name="Gallardo-Escarate C."/>
        </authorList>
    </citation>
    <scope>NUCLEOTIDE SEQUENCE [LARGE SCALE GENOMIC DNA]</scope>
</reference>
<evidence type="ECO:0000256" key="8">
    <source>
        <dbReference type="ARBA" id="ARBA00022786"/>
    </source>
</evidence>
<dbReference type="EC" id="2.3.2.26" evidence="4"/>
<feature type="region of interest" description="Disordered" evidence="10">
    <location>
        <begin position="1"/>
        <end position="22"/>
    </location>
</feature>
<dbReference type="PROSITE" id="PS01159">
    <property type="entry name" value="WW_DOMAIN_1"/>
    <property type="match status" value="1"/>
</dbReference>
<comment type="subcellular location">
    <subcellularLocation>
        <location evidence="2">Cytoplasm</location>
    </subcellularLocation>
</comment>
<evidence type="ECO:0000259" key="11">
    <source>
        <dbReference type="PROSITE" id="PS50020"/>
    </source>
</evidence>